<gene>
    <name evidence="2" type="ORF">J2736_001576</name>
</gene>
<evidence type="ECO:0000313" key="3">
    <source>
        <dbReference type="Proteomes" id="UP001267290"/>
    </source>
</evidence>
<dbReference type="RefSeq" id="WP_310225014.1">
    <property type="nucleotide sequence ID" value="NZ_JAVDSB010000001.1"/>
</dbReference>
<dbReference type="InterPro" id="IPR010502">
    <property type="entry name" value="Carb-bd_dom_fam9"/>
</dbReference>
<evidence type="ECO:0000313" key="2">
    <source>
        <dbReference type="EMBL" id="MDR6550393.1"/>
    </source>
</evidence>
<organism evidence="2 3">
    <name type="scientific">Paenibacillus qinlingensis</name>
    <dbReference type="NCBI Taxonomy" id="1837343"/>
    <lineage>
        <taxon>Bacteria</taxon>
        <taxon>Bacillati</taxon>
        <taxon>Bacillota</taxon>
        <taxon>Bacilli</taxon>
        <taxon>Bacillales</taxon>
        <taxon>Paenibacillaceae</taxon>
        <taxon>Paenibacillus</taxon>
    </lineage>
</organism>
<dbReference type="Gene3D" id="2.60.40.1190">
    <property type="match status" value="1"/>
</dbReference>
<comment type="caution">
    <text evidence="2">The sequence shown here is derived from an EMBL/GenBank/DDBJ whole genome shotgun (WGS) entry which is preliminary data.</text>
</comment>
<keyword evidence="3" id="KW-1185">Reference proteome</keyword>
<dbReference type="SUPFAM" id="SSF49344">
    <property type="entry name" value="CBD9-like"/>
    <property type="match status" value="1"/>
</dbReference>
<dbReference type="CDD" id="cd09621">
    <property type="entry name" value="CBM9_like_5"/>
    <property type="match status" value="1"/>
</dbReference>
<accession>A0ABU1NSH9</accession>
<feature type="domain" description="Carbohydrate-binding" evidence="1">
    <location>
        <begin position="123"/>
        <end position="308"/>
    </location>
</feature>
<reference evidence="2 3" key="1">
    <citation type="submission" date="2023-07" db="EMBL/GenBank/DDBJ databases">
        <title>Sorghum-associated microbial communities from plants grown in Nebraska, USA.</title>
        <authorList>
            <person name="Schachtman D."/>
        </authorList>
    </citation>
    <scope>NUCLEOTIDE SEQUENCE [LARGE SCALE GENOMIC DNA]</scope>
    <source>
        <strain evidence="2 3">CC258</strain>
    </source>
</reference>
<proteinExistence type="predicted"/>
<dbReference type="Pfam" id="PF06452">
    <property type="entry name" value="CBM9_1"/>
    <property type="match status" value="1"/>
</dbReference>
<name>A0ABU1NSH9_9BACL</name>
<evidence type="ECO:0000259" key="1">
    <source>
        <dbReference type="Pfam" id="PF06452"/>
    </source>
</evidence>
<sequence>MKFGKIEGHVQTVYASQATFFPFVDPNSGQKSLRFELSNRSVTQTAEFNRIDWQFGGQSGIAELNLTLAPDTSQTYNIQLGQGTELGVSYAANVKVTMAGREPYKYQGKLDLNVIPAAVSIVDGVIDAPAAPPTANLANGVVQMTGYTGANDLSGKVWLNYDQDHLYISAQVMDNVFAYPASDQNIWQNDNIQFAIAPGLPGESTQWFEYGISQTDSGPQIYRWIAPNGFPTGDRMGSGELNIMRDEVGKRTVYELALPWSEISPVKEPESNGMSLSLLVNDNDGSGRKGYIEWGSGIGSSKDPSKFRSVQWGLPSEASVTLANYRTSVMLGDTLDLRVGITKADAISKAGLMITYDASRESSIWTARLSRK</sequence>
<protein>
    <recommendedName>
        <fullName evidence="1">Carbohydrate-binding domain-containing protein</fullName>
    </recommendedName>
</protein>
<dbReference type="Proteomes" id="UP001267290">
    <property type="component" value="Unassembled WGS sequence"/>
</dbReference>
<dbReference type="EMBL" id="JAVDSB010000001">
    <property type="protein sequence ID" value="MDR6550393.1"/>
    <property type="molecule type" value="Genomic_DNA"/>
</dbReference>